<comment type="similarity">
    <text evidence="3">Belongs to the sorting nexin family.</text>
</comment>
<keyword evidence="13" id="KW-1185">Reference proteome</keyword>
<evidence type="ECO:0000256" key="6">
    <source>
        <dbReference type="ARBA" id="ARBA00022753"/>
    </source>
</evidence>
<dbReference type="PROSITE" id="PS50195">
    <property type="entry name" value="PX"/>
    <property type="match status" value="1"/>
</dbReference>
<dbReference type="GO" id="GO:0001947">
    <property type="term" value="P:heart looping"/>
    <property type="evidence" value="ECO:0007669"/>
    <property type="project" value="Ensembl"/>
</dbReference>
<evidence type="ECO:0000256" key="8">
    <source>
        <dbReference type="ARBA" id="ARBA00023121"/>
    </source>
</evidence>
<keyword evidence="5" id="KW-0963">Cytoplasm</keyword>
<dbReference type="CDD" id="cd06898">
    <property type="entry name" value="PX_SNX10"/>
    <property type="match status" value="1"/>
</dbReference>
<dbReference type="Ensembl" id="ENSSLDT00000007498.1">
    <property type="protein sequence ID" value="ENSSLDP00000007269.1"/>
    <property type="gene ID" value="ENSSLDG00000005732.1"/>
</dbReference>
<evidence type="ECO:0000313" key="13">
    <source>
        <dbReference type="Proteomes" id="UP000261360"/>
    </source>
</evidence>
<protein>
    <submittedName>
        <fullName evidence="12">Sorting nexin 10a</fullName>
    </submittedName>
</protein>
<evidence type="ECO:0000256" key="1">
    <source>
        <dbReference type="ARBA" id="ARBA00004177"/>
    </source>
</evidence>
<evidence type="ECO:0000256" key="10">
    <source>
        <dbReference type="ARBA" id="ARBA00029433"/>
    </source>
</evidence>
<dbReference type="SUPFAM" id="SSF64268">
    <property type="entry name" value="PX domain"/>
    <property type="match status" value="1"/>
</dbReference>
<keyword evidence="9" id="KW-0472">Membrane</keyword>
<comment type="subcellular location">
    <subcellularLocation>
        <location evidence="2">Cytoplasm</location>
    </subcellularLocation>
    <subcellularLocation>
        <location evidence="10">Endomembrane system</location>
        <topology evidence="10">Peripheral membrane protein</topology>
        <orientation evidence="10">Cytoplasmic side</orientation>
    </subcellularLocation>
    <subcellularLocation>
        <location evidence="1">Endosome</location>
    </subcellularLocation>
</comment>
<dbReference type="GO" id="GO:0060271">
    <property type="term" value="P:cilium assembly"/>
    <property type="evidence" value="ECO:0007669"/>
    <property type="project" value="Ensembl"/>
</dbReference>
<dbReference type="Pfam" id="PF00787">
    <property type="entry name" value="PX"/>
    <property type="match status" value="1"/>
</dbReference>
<name>A0A3B4WQZ1_SERLL</name>
<reference evidence="12" key="1">
    <citation type="submission" date="2025-08" db="UniProtKB">
        <authorList>
            <consortium name="Ensembl"/>
        </authorList>
    </citation>
    <scope>IDENTIFICATION</scope>
</reference>
<dbReference type="GO" id="GO:0016050">
    <property type="term" value="P:vesicle organization"/>
    <property type="evidence" value="ECO:0007669"/>
    <property type="project" value="TreeGrafter"/>
</dbReference>
<keyword evidence="8" id="KW-0446">Lipid-binding</keyword>
<dbReference type="InterPro" id="IPR036871">
    <property type="entry name" value="PX_dom_sf"/>
</dbReference>
<keyword evidence="4" id="KW-0813">Transport</keyword>
<keyword evidence="6" id="KW-0967">Endosome</keyword>
<dbReference type="GO" id="GO:0005768">
    <property type="term" value="C:endosome"/>
    <property type="evidence" value="ECO:0007669"/>
    <property type="project" value="UniProtKB-SubCell"/>
</dbReference>
<dbReference type="PANTHER" id="PTHR46209:SF2">
    <property type="entry name" value="SORTING NEXIN-10"/>
    <property type="match status" value="1"/>
</dbReference>
<dbReference type="GO" id="GO:0070121">
    <property type="term" value="P:Kupffer's vesicle development"/>
    <property type="evidence" value="ECO:0007669"/>
    <property type="project" value="Ensembl"/>
</dbReference>
<evidence type="ECO:0000256" key="4">
    <source>
        <dbReference type="ARBA" id="ARBA00022448"/>
    </source>
</evidence>
<dbReference type="AlphaFoldDB" id="A0A3B4WQZ1"/>
<dbReference type="STRING" id="1841481.ENSSLDP00000007269"/>
<dbReference type="Proteomes" id="UP000261360">
    <property type="component" value="Unplaced"/>
</dbReference>
<proteinExistence type="inferred from homology"/>
<reference evidence="12" key="2">
    <citation type="submission" date="2025-09" db="UniProtKB">
        <authorList>
            <consortium name="Ensembl"/>
        </authorList>
    </citation>
    <scope>IDENTIFICATION</scope>
</reference>
<dbReference type="GO" id="GO:0006886">
    <property type="term" value="P:intracellular protein transport"/>
    <property type="evidence" value="ECO:0007669"/>
    <property type="project" value="InterPro"/>
</dbReference>
<sequence>MSTQVKKRSLWGHPCCITRTGLLSQLFLSPLLELRLSAKCSQSNYLETLNQMNITITDDLWHTHVDYEICLQTNSMCFRKKTSCVRRRYSEFVWLRHCLEQNALIMELPKLPHWNPFFSLRNTEQVSQRMKGLQGFLESVLHTPLLLSDSRLHLFLQSDLSITKIERCAHGKTRYTVAEAIQRSSRVYISGSEDKGSCDSDCERYGLCPTSTKATIQLTSAESWNLSCYCRWLLMYHICCLVYVHVDILLC</sequence>
<evidence type="ECO:0000256" key="2">
    <source>
        <dbReference type="ARBA" id="ARBA00004496"/>
    </source>
</evidence>
<dbReference type="InterPro" id="IPR001683">
    <property type="entry name" value="PX_dom"/>
</dbReference>
<dbReference type="GO" id="GO:1901981">
    <property type="term" value="F:phosphatidylinositol phosphate binding"/>
    <property type="evidence" value="ECO:0007669"/>
    <property type="project" value="TreeGrafter"/>
</dbReference>
<evidence type="ECO:0000259" key="11">
    <source>
        <dbReference type="PROSITE" id="PS50195"/>
    </source>
</evidence>
<evidence type="ECO:0000256" key="7">
    <source>
        <dbReference type="ARBA" id="ARBA00022927"/>
    </source>
</evidence>
<evidence type="ECO:0000313" key="12">
    <source>
        <dbReference type="Ensembl" id="ENSSLDP00000007269.1"/>
    </source>
</evidence>
<evidence type="ECO:0000256" key="5">
    <source>
        <dbReference type="ARBA" id="ARBA00022490"/>
    </source>
</evidence>
<accession>A0A3B4WQZ1</accession>
<dbReference type="GeneTree" id="ENSGT00940000156007"/>
<dbReference type="InterPro" id="IPR043544">
    <property type="entry name" value="SNX10/11"/>
</dbReference>
<dbReference type="Gene3D" id="3.30.1520.10">
    <property type="entry name" value="Phox-like domain"/>
    <property type="match status" value="1"/>
</dbReference>
<keyword evidence="7" id="KW-0653">Protein transport</keyword>
<dbReference type="PANTHER" id="PTHR46209">
    <property type="entry name" value="PX DOMAIN-CONTAINING PROTEIN"/>
    <property type="match status" value="1"/>
</dbReference>
<dbReference type="SMART" id="SM00312">
    <property type="entry name" value="PX"/>
    <property type="match status" value="1"/>
</dbReference>
<evidence type="ECO:0000256" key="9">
    <source>
        <dbReference type="ARBA" id="ARBA00023136"/>
    </source>
</evidence>
<evidence type="ECO:0000256" key="3">
    <source>
        <dbReference type="ARBA" id="ARBA00010883"/>
    </source>
</evidence>
<organism evidence="12 13">
    <name type="scientific">Seriola lalandi dorsalis</name>
    <dbReference type="NCBI Taxonomy" id="1841481"/>
    <lineage>
        <taxon>Eukaryota</taxon>
        <taxon>Metazoa</taxon>
        <taxon>Chordata</taxon>
        <taxon>Craniata</taxon>
        <taxon>Vertebrata</taxon>
        <taxon>Euteleostomi</taxon>
        <taxon>Actinopterygii</taxon>
        <taxon>Neopterygii</taxon>
        <taxon>Teleostei</taxon>
        <taxon>Neoteleostei</taxon>
        <taxon>Acanthomorphata</taxon>
        <taxon>Carangaria</taxon>
        <taxon>Carangiformes</taxon>
        <taxon>Carangidae</taxon>
        <taxon>Seriola</taxon>
    </lineage>
</organism>
<feature type="domain" description="PX" evidence="11">
    <location>
        <begin position="45"/>
        <end position="162"/>
    </location>
</feature>
<dbReference type="GO" id="GO:0070986">
    <property type="term" value="P:left/right axis specification"/>
    <property type="evidence" value="ECO:0007669"/>
    <property type="project" value="Ensembl"/>
</dbReference>